<protein>
    <submittedName>
        <fullName evidence="2">Uncharacterized protein</fullName>
    </submittedName>
</protein>
<organism evidence="2 3">
    <name type="scientific">Zea mays</name>
    <name type="common">Maize</name>
    <dbReference type="NCBI Taxonomy" id="4577"/>
    <lineage>
        <taxon>Eukaryota</taxon>
        <taxon>Viridiplantae</taxon>
        <taxon>Streptophyta</taxon>
        <taxon>Embryophyta</taxon>
        <taxon>Tracheophyta</taxon>
        <taxon>Spermatophyta</taxon>
        <taxon>Magnoliopsida</taxon>
        <taxon>Liliopsida</taxon>
        <taxon>Poales</taxon>
        <taxon>Poaceae</taxon>
        <taxon>PACMAD clade</taxon>
        <taxon>Panicoideae</taxon>
        <taxon>Andropogonodae</taxon>
        <taxon>Andropogoneae</taxon>
        <taxon>Tripsacinae</taxon>
        <taxon>Zea</taxon>
    </lineage>
</organism>
<dbReference type="EnsemblPlants" id="Zm00001eb309190_T001">
    <property type="protein sequence ID" value="Zm00001eb309190_P001"/>
    <property type="gene ID" value="Zm00001eb309190"/>
</dbReference>
<feature type="compositionally biased region" description="Pro residues" evidence="1">
    <location>
        <begin position="338"/>
        <end position="352"/>
    </location>
</feature>
<dbReference type="Gramene" id="Zm00001eb309190_T001">
    <property type="protein sequence ID" value="Zm00001eb309190_P001"/>
    <property type="gene ID" value="Zm00001eb309190"/>
</dbReference>
<proteinExistence type="predicted"/>
<evidence type="ECO:0000256" key="1">
    <source>
        <dbReference type="SAM" id="MobiDB-lite"/>
    </source>
</evidence>
<reference evidence="3" key="1">
    <citation type="submission" date="2015-12" db="EMBL/GenBank/DDBJ databases">
        <title>Update maize B73 reference genome by single molecule sequencing technologies.</title>
        <authorList>
            <consortium name="Maize Genome Sequencing Project"/>
            <person name="Ware D."/>
        </authorList>
    </citation>
    <scope>NUCLEOTIDE SEQUENCE [LARGE SCALE GENOMIC DNA]</scope>
    <source>
        <strain evidence="3">cv. B73</strain>
    </source>
</reference>
<feature type="region of interest" description="Disordered" evidence="1">
    <location>
        <begin position="268"/>
        <end position="466"/>
    </location>
</feature>
<name>A0A804QB85_MAIZE</name>
<accession>A0A804QB85</accession>
<dbReference type="Proteomes" id="UP000007305">
    <property type="component" value="Chromosome 7"/>
</dbReference>
<dbReference type="InParanoid" id="A0A804QB85"/>
<feature type="compositionally biased region" description="Low complexity" evidence="1">
    <location>
        <begin position="300"/>
        <end position="311"/>
    </location>
</feature>
<feature type="compositionally biased region" description="Pro residues" evidence="1">
    <location>
        <begin position="312"/>
        <end position="327"/>
    </location>
</feature>
<reference evidence="2" key="2">
    <citation type="submission" date="2019-07" db="EMBL/GenBank/DDBJ databases">
        <authorList>
            <person name="Seetharam A."/>
            <person name="Woodhouse M."/>
            <person name="Cannon E."/>
        </authorList>
    </citation>
    <scope>NUCLEOTIDE SEQUENCE [LARGE SCALE GENOMIC DNA]</scope>
    <source>
        <strain evidence="2">cv. B73</strain>
    </source>
</reference>
<feature type="region of interest" description="Disordered" evidence="1">
    <location>
        <begin position="138"/>
        <end position="179"/>
    </location>
</feature>
<feature type="compositionally biased region" description="Low complexity" evidence="1">
    <location>
        <begin position="269"/>
        <end position="280"/>
    </location>
</feature>
<dbReference type="AlphaFoldDB" id="A0A804QB85"/>
<keyword evidence="3" id="KW-1185">Reference proteome</keyword>
<evidence type="ECO:0000313" key="2">
    <source>
        <dbReference type="EnsemblPlants" id="Zm00001eb309190_P001"/>
    </source>
</evidence>
<feature type="compositionally biased region" description="Low complexity" evidence="1">
    <location>
        <begin position="386"/>
        <end position="419"/>
    </location>
</feature>
<reference evidence="2" key="3">
    <citation type="submission" date="2021-05" db="UniProtKB">
        <authorList>
            <consortium name="EnsemblPlants"/>
        </authorList>
    </citation>
    <scope>IDENTIFICATION</scope>
    <source>
        <strain evidence="2">cv. B73</strain>
    </source>
</reference>
<evidence type="ECO:0000313" key="3">
    <source>
        <dbReference type="Proteomes" id="UP000007305"/>
    </source>
</evidence>
<sequence length="508" mass="51960">MSTETKRRKRKLRRSSDLELEADFTAPDLGDDAANVDLEDDVESCGGARVSRSSYLGAGYPPGMTMYAIDHALEEVIPEDLLLELSKAGGDDVRTEVPDSAPFASFLAGQEITPPVCHASLALEGALVRENTLALEGVAEDGPAPKSVTKDGPSSEGVVEDDPAPKGPEAGSSSEVSMDVHVGSPLVRSKEAVVTSPSLPAIPTGLATLEVGDLDIEEPIRAARAEIPLGVTLSMDHNLPLVFNPAPDTASVSPSLLLPLPPPSPLPGALPRAAGLGPRLGRSRPRRSARPGPALPVPGPASARAPASRPTAPSPPRPGARAPPFPAPGELGRLGPAPATPPRPAPRPPSPGSAPASRPAAPRPFPRPASSAARAPGVPPLPRPASRPASAAPALARPLAPGLGCPGLGSAARAPARPNRPSRRARPPPGSTAPVPRLGRPPGSTAPVPGSAAHPRVRPRPAVSSLARARFSRRACPLAPPCLARVVSAPAWPRAWPSVPMARGFELG</sequence>